<keyword evidence="1" id="KW-0812">Transmembrane</keyword>
<gene>
    <name evidence="2" type="ORF">METZ01_LOCUS310863</name>
</gene>
<name>A0A382NA19_9ZZZZ</name>
<evidence type="ECO:0000256" key="1">
    <source>
        <dbReference type="SAM" id="Phobius"/>
    </source>
</evidence>
<protein>
    <submittedName>
        <fullName evidence="2">Uncharacterized protein</fullName>
    </submittedName>
</protein>
<feature type="non-terminal residue" evidence="2">
    <location>
        <position position="31"/>
    </location>
</feature>
<keyword evidence="1" id="KW-1133">Transmembrane helix</keyword>
<evidence type="ECO:0000313" key="2">
    <source>
        <dbReference type="EMBL" id="SVC58009.1"/>
    </source>
</evidence>
<organism evidence="2">
    <name type="scientific">marine metagenome</name>
    <dbReference type="NCBI Taxonomy" id="408172"/>
    <lineage>
        <taxon>unclassified sequences</taxon>
        <taxon>metagenomes</taxon>
        <taxon>ecological metagenomes</taxon>
    </lineage>
</organism>
<accession>A0A382NA19</accession>
<feature type="transmembrane region" description="Helical" evidence="1">
    <location>
        <begin position="7"/>
        <end position="28"/>
    </location>
</feature>
<sequence length="31" mass="3502">MVKWISAVLVILFGIVFTFILYLSTIGIETN</sequence>
<proteinExistence type="predicted"/>
<keyword evidence="1" id="KW-0472">Membrane</keyword>
<dbReference type="AlphaFoldDB" id="A0A382NA19"/>
<reference evidence="2" key="1">
    <citation type="submission" date="2018-05" db="EMBL/GenBank/DDBJ databases">
        <authorList>
            <person name="Lanie J.A."/>
            <person name="Ng W.-L."/>
            <person name="Kazmierczak K.M."/>
            <person name="Andrzejewski T.M."/>
            <person name="Davidsen T.M."/>
            <person name="Wayne K.J."/>
            <person name="Tettelin H."/>
            <person name="Glass J.I."/>
            <person name="Rusch D."/>
            <person name="Podicherti R."/>
            <person name="Tsui H.-C.T."/>
            <person name="Winkler M.E."/>
        </authorList>
    </citation>
    <scope>NUCLEOTIDE SEQUENCE</scope>
</reference>
<dbReference type="EMBL" id="UINC01099040">
    <property type="protein sequence ID" value="SVC58009.1"/>
    <property type="molecule type" value="Genomic_DNA"/>
</dbReference>